<evidence type="ECO:0000313" key="3">
    <source>
        <dbReference type="Proteomes" id="UP001151760"/>
    </source>
</evidence>
<gene>
    <name evidence="2" type="ORF">Tco_0680643</name>
</gene>
<comment type="caution">
    <text evidence="2">The sequence shown here is derived from an EMBL/GenBank/DDBJ whole genome shotgun (WGS) entry which is preliminary data.</text>
</comment>
<accession>A0ABQ4XL31</accession>
<reference evidence="2" key="2">
    <citation type="submission" date="2022-01" db="EMBL/GenBank/DDBJ databases">
        <authorList>
            <person name="Yamashiro T."/>
            <person name="Shiraishi A."/>
            <person name="Satake H."/>
            <person name="Nakayama K."/>
        </authorList>
    </citation>
    <scope>NUCLEOTIDE SEQUENCE</scope>
</reference>
<keyword evidence="3" id="KW-1185">Reference proteome</keyword>
<reference evidence="2" key="1">
    <citation type="journal article" date="2022" name="Int. J. Mol. Sci.">
        <title>Draft Genome of Tanacetum Coccineum: Genomic Comparison of Closely Related Tanacetum-Family Plants.</title>
        <authorList>
            <person name="Yamashiro T."/>
            <person name="Shiraishi A."/>
            <person name="Nakayama K."/>
            <person name="Satake H."/>
        </authorList>
    </citation>
    <scope>NUCLEOTIDE SEQUENCE</scope>
</reference>
<dbReference type="InterPro" id="IPR013103">
    <property type="entry name" value="RVT_2"/>
</dbReference>
<protein>
    <submittedName>
        <fullName evidence="2">Ribonuclease H-like domain-containing protein</fullName>
    </submittedName>
</protein>
<dbReference type="Pfam" id="PF07727">
    <property type="entry name" value="RVT_2"/>
    <property type="match status" value="1"/>
</dbReference>
<name>A0ABQ4XL31_9ASTR</name>
<feature type="domain" description="Reverse transcriptase Ty1/copia-type" evidence="1">
    <location>
        <begin position="2"/>
        <end position="124"/>
    </location>
</feature>
<proteinExistence type="predicted"/>
<organism evidence="2 3">
    <name type="scientific">Tanacetum coccineum</name>
    <dbReference type="NCBI Taxonomy" id="301880"/>
    <lineage>
        <taxon>Eukaryota</taxon>
        <taxon>Viridiplantae</taxon>
        <taxon>Streptophyta</taxon>
        <taxon>Embryophyta</taxon>
        <taxon>Tracheophyta</taxon>
        <taxon>Spermatophyta</taxon>
        <taxon>Magnoliopsida</taxon>
        <taxon>eudicotyledons</taxon>
        <taxon>Gunneridae</taxon>
        <taxon>Pentapetalae</taxon>
        <taxon>asterids</taxon>
        <taxon>campanulids</taxon>
        <taxon>Asterales</taxon>
        <taxon>Asteraceae</taxon>
        <taxon>Asteroideae</taxon>
        <taxon>Anthemideae</taxon>
        <taxon>Anthemidinae</taxon>
        <taxon>Tanacetum</taxon>
    </lineage>
</organism>
<evidence type="ECO:0000313" key="2">
    <source>
        <dbReference type="EMBL" id="GJS66079.1"/>
    </source>
</evidence>
<dbReference type="Proteomes" id="UP001151760">
    <property type="component" value="Unassembled WGS sequence"/>
</dbReference>
<evidence type="ECO:0000259" key="1">
    <source>
        <dbReference type="Pfam" id="PF07727"/>
    </source>
</evidence>
<dbReference type="EMBL" id="BQNB010009624">
    <property type="protein sequence ID" value="GJS66079.1"/>
    <property type="molecule type" value="Genomic_DNA"/>
</dbReference>
<sequence length="210" mass="23957">MSTVRCVIALSVTNNWPLFQLDANNVFLFEDLDEDIYMTIPKGFASKYNKNKVCKLVMSLYGLKQALRKWNEKLVTILKENDFVQSANDHSLFTKSKNSKFIALLVYVDGTVVTENCVDEIDNCALNVMWYLKGAPGKCIRYKFPDIKNSLNGYSDAYWANCLKTTRKSVTDGWKGDYKHHYCGGFCSRQGRVEKKVDSAPSSNFNFVFA</sequence>